<comment type="caution">
    <text evidence="2">The sequence shown here is derived from an EMBL/GenBank/DDBJ whole genome shotgun (WGS) entry which is preliminary data.</text>
</comment>
<gene>
    <name evidence="2" type="ORF">BK674_20705</name>
</gene>
<evidence type="ECO:0000313" key="3">
    <source>
        <dbReference type="Proteomes" id="UP000284207"/>
    </source>
</evidence>
<evidence type="ECO:0000256" key="1">
    <source>
        <dbReference type="SAM" id="MobiDB-lite"/>
    </source>
</evidence>
<protein>
    <submittedName>
        <fullName evidence="2">Uncharacterized protein</fullName>
    </submittedName>
</protein>
<feature type="region of interest" description="Disordered" evidence="1">
    <location>
        <begin position="14"/>
        <end position="44"/>
    </location>
</feature>
<reference evidence="2 3" key="1">
    <citation type="submission" date="2016-10" db="EMBL/GenBank/DDBJ databases">
        <title>Comparative genome analysis of multiple Pseudomonas spp. focuses on biocontrol and plant growth promoting traits.</title>
        <authorList>
            <person name="Tao X.-Y."/>
            <person name="Taylor C.G."/>
        </authorList>
    </citation>
    <scope>NUCLEOTIDE SEQUENCE [LARGE SCALE GENOMIC DNA]</scope>
    <source>
        <strain evidence="2 3">36B3</strain>
    </source>
</reference>
<proteinExistence type="predicted"/>
<accession>A0A423NJC7</accession>
<sequence>MKTEPEKLYVVFSDSAPSATEKTGETENKVTSTPDFEVTNDGGSPIVVQKTTSGVWTEIPSGQREIFSNMDSSGFFLKGIMPVIQIEQQKCAVQYCLRVLK</sequence>
<dbReference type="AlphaFoldDB" id="A0A423NJC7"/>
<dbReference type="Proteomes" id="UP000284207">
    <property type="component" value="Unassembled WGS sequence"/>
</dbReference>
<organism evidence="2 3">
    <name type="scientific">Pseudomonas moraviensis</name>
    <dbReference type="NCBI Taxonomy" id="321662"/>
    <lineage>
        <taxon>Bacteria</taxon>
        <taxon>Pseudomonadati</taxon>
        <taxon>Pseudomonadota</taxon>
        <taxon>Gammaproteobacteria</taxon>
        <taxon>Pseudomonadales</taxon>
        <taxon>Pseudomonadaceae</taxon>
        <taxon>Pseudomonas</taxon>
    </lineage>
</organism>
<evidence type="ECO:0000313" key="2">
    <source>
        <dbReference type="EMBL" id="RON98337.1"/>
    </source>
</evidence>
<dbReference type="EMBL" id="MOCA01000007">
    <property type="protein sequence ID" value="RON98337.1"/>
    <property type="molecule type" value="Genomic_DNA"/>
</dbReference>
<name>A0A423NJC7_9PSED</name>